<feature type="compositionally biased region" description="Polar residues" evidence="6">
    <location>
        <begin position="310"/>
        <end position="324"/>
    </location>
</feature>
<dbReference type="AlphaFoldDB" id="A0A4Y7IPA6"/>
<accession>A0A4Y7IPA6</accession>
<dbReference type="GO" id="GO:1990074">
    <property type="term" value="P:polyuridylation-dependent mRNA catabolic process"/>
    <property type="evidence" value="ECO:0007669"/>
    <property type="project" value="UniProtKB-UniRule"/>
</dbReference>
<reference evidence="8 9" key="1">
    <citation type="journal article" date="2018" name="Science">
        <title>The opium poppy genome and morphinan production.</title>
        <authorList>
            <person name="Guo L."/>
            <person name="Winzer T."/>
            <person name="Yang X."/>
            <person name="Li Y."/>
            <person name="Ning Z."/>
            <person name="He Z."/>
            <person name="Teodor R."/>
            <person name="Lu Y."/>
            <person name="Bowser T.A."/>
            <person name="Graham I.A."/>
            <person name="Ye K."/>
        </authorList>
    </citation>
    <scope>NUCLEOTIDE SEQUENCE [LARGE SCALE GENOMIC DNA]</scope>
    <source>
        <strain evidence="9">cv. HN1</strain>
        <tissue evidence="8">Leaves</tissue>
    </source>
</reference>
<dbReference type="GO" id="GO:0000932">
    <property type="term" value="C:P-body"/>
    <property type="evidence" value="ECO:0007669"/>
    <property type="project" value="UniProtKB-SubCell"/>
</dbReference>
<feature type="region of interest" description="Disordered" evidence="6">
    <location>
        <begin position="1"/>
        <end position="38"/>
    </location>
</feature>
<dbReference type="Gramene" id="RZC49319">
    <property type="protein sequence ID" value="RZC49319"/>
    <property type="gene ID" value="C5167_017748"/>
</dbReference>
<evidence type="ECO:0000256" key="2">
    <source>
        <dbReference type="ARBA" id="ARBA00022723"/>
    </source>
</evidence>
<dbReference type="Gene3D" id="2.40.50.690">
    <property type="match status" value="1"/>
</dbReference>
<keyword evidence="4 5" id="KW-0694">RNA-binding</keyword>
<keyword evidence="1 5" id="KW-0963">Cytoplasm</keyword>
<dbReference type="GO" id="GO:0000956">
    <property type="term" value="P:nuclear-transcribed mRNA catabolic process"/>
    <property type="evidence" value="ECO:0007669"/>
    <property type="project" value="UniProtKB-UniRule"/>
</dbReference>
<dbReference type="Proteomes" id="UP000316621">
    <property type="component" value="Chromosome 2"/>
</dbReference>
<dbReference type="GO" id="GO:0003723">
    <property type="term" value="F:RNA binding"/>
    <property type="evidence" value="ECO:0007669"/>
    <property type="project" value="UniProtKB-KW"/>
</dbReference>
<keyword evidence="5" id="KW-0540">Nuclease</keyword>
<comment type="similarity">
    <text evidence="5">Belongs to the RNR ribonuclease family. DIS3L2 subfamily.</text>
</comment>
<feature type="domain" description="RNB" evidence="7">
    <location>
        <begin position="510"/>
        <end position="865"/>
    </location>
</feature>
<dbReference type="EC" id="3.1.13.-" evidence="5"/>
<feature type="site" description="Important for catalytic activity" evidence="5">
    <location>
        <position position="530"/>
    </location>
</feature>
<keyword evidence="2 5" id="KW-0479">Metal-binding</keyword>
<feature type="compositionally biased region" description="Basic residues" evidence="6">
    <location>
        <begin position="27"/>
        <end position="38"/>
    </location>
</feature>
<dbReference type="InterPro" id="IPR028591">
    <property type="entry name" value="DIS3L2"/>
</dbReference>
<protein>
    <recommendedName>
        <fullName evidence="5">DIS3-like exonuclease 2</fullName>
        <ecNumber evidence="5">3.1.13.-</ecNumber>
    </recommendedName>
</protein>
<keyword evidence="5" id="KW-0378">Hydrolase</keyword>
<evidence type="ECO:0000313" key="9">
    <source>
        <dbReference type="Proteomes" id="UP000316621"/>
    </source>
</evidence>
<evidence type="ECO:0000256" key="1">
    <source>
        <dbReference type="ARBA" id="ARBA00022490"/>
    </source>
</evidence>
<dbReference type="SMART" id="SM00955">
    <property type="entry name" value="RNB"/>
    <property type="match status" value="1"/>
</dbReference>
<feature type="region of interest" description="Disordered" evidence="6">
    <location>
        <begin position="301"/>
        <end position="331"/>
    </location>
</feature>
<dbReference type="OrthoDB" id="372421at2759"/>
<dbReference type="EMBL" id="CM010716">
    <property type="protein sequence ID" value="RZC49319.1"/>
    <property type="molecule type" value="Genomic_DNA"/>
</dbReference>
<feature type="binding site" evidence="5">
    <location>
        <position position="531"/>
    </location>
    <ligand>
        <name>Mg(2+)</name>
        <dbReference type="ChEBI" id="CHEBI:18420"/>
    </ligand>
</feature>
<dbReference type="Gene3D" id="2.40.50.700">
    <property type="match status" value="1"/>
</dbReference>
<dbReference type="Pfam" id="PF00773">
    <property type="entry name" value="RNB"/>
    <property type="match status" value="1"/>
</dbReference>
<evidence type="ECO:0000259" key="7">
    <source>
        <dbReference type="SMART" id="SM00955"/>
    </source>
</evidence>
<comment type="function">
    <text evidence="5">3'-5'-exoribonuclease that specifically recognizes RNAs polyuridylated at their 3' end and mediates their degradation. Component of an exosome-independent RNA degradation pathway that mediates degradation of cytoplasmic mRNAs that have been deadenylated and subsequently uridylated at their 3'.</text>
</comment>
<evidence type="ECO:0000256" key="6">
    <source>
        <dbReference type="SAM" id="MobiDB-lite"/>
    </source>
</evidence>
<keyword evidence="9" id="KW-1185">Reference proteome</keyword>
<evidence type="ECO:0000256" key="5">
    <source>
        <dbReference type="HAMAP-Rule" id="MF_03045"/>
    </source>
</evidence>
<keyword evidence="5" id="KW-0269">Exonuclease</keyword>
<comment type="subcellular location">
    <subcellularLocation>
        <location evidence="5">Cytoplasm</location>
    </subcellularLocation>
    <subcellularLocation>
        <location evidence="5">Cytoplasm</location>
        <location evidence="5">P-body</location>
    </subcellularLocation>
</comment>
<dbReference type="InterPro" id="IPR041505">
    <property type="entry name" value="Dis3_CSD2"/>
</dbReference>
<dbReference type="STRING" id="3469.A0A4Y7IPA6"/>
<dbReference type="PANTHER" id="PTHR23355:SF9">
    <property type="entry name" value="DIS3-LIKE EXONUCLEASE 2"/>
    <property type="match status" value="1"/>
</dbReference>
<dbReference type="GO" id="GO:0000175">
    <property type="term" value="F:3'-5'-RNA exonuclease activity"/>
    <property type="evidence" value="ECO:0007669"/>
    <property type="project" value="UniProtKB-UniRule"/>
</dbReference>
<keyword evidence="3 5" id="KW-0460">Magnesium</keyword>
<evidence type="ECO:0000256" key="3">
    <source>
        <dbReference type="ARBA" id="ARBA00022842"/>
    </source>
</evidence>
<keyword evidence="5" id="KW-0464">Manganese</keyword>
<dbReference type="GO" id="GO:0046872">
    <property type="term" value="F:metal ion binding"/>
    <property type="evidence" value="ECO:0007669"/>
    <property type="project" value="UniProtKB-KW"/>
</dbReference>
<evidence type="ECO:0000313" key="8">
    <source>
        <dbReference type="EMBL" id="RZC49319.1"/>
    </source>
</evidence>
<feature type="compositionally biased region" description="Polar residues" evidence="6">
    <location>
        <begin position="1"/>
        <end position="14"/>
    </location>
</feature>
<proteinExistence type="inferred from homology"/>
<dbReference type="InterPro" id="IPR022966">
    <property type="entry name" value="RNase_II/R_CS"/>
</dbReference>
<dbReference type="Pfam" id="PF17849">
    <property type="entry name" value="OB_Dis3"/>
    <property type="match status" value="1"/>
</dbReference>
<dbReference type="HAMAP" id="MF_03045">
    <property type="entry name" value="DIS3L2"/>
    <property type="match status" value="1"/>
</dbReference>
<feature type="binding site" evidence="5">
    <location>
        <position position="522"/>
    </location>
    <ligand>
        <name>Mg(2+)</name>
        <dbReference type="ChEBI" id="CHEBI:18420"/>
    </ligand>
</feature>
<dbReference type="SUPFAM" id="SSF50249">
    <property type="entry name" value="Nucleic acid-binding proteins"/>
    <property type="match status" value="3"/>
</dbReference>
<gene>
    <name evidence="8" type="ORF">C5167_017748</name>
</gene>
<dbReference type="PROSITE" id="PS01175">
    <property type="entry name" value="RIBONUCLEASE_II"/>
    <property type="match status" value="1"/>
</dbReference>
<dbReference type="InterPro" id="IPR012340">
    <property type="entry name" value="NA-bd_OB-fold"/>
</dbReference>
<dbReference type="OMA" id="YCKSIAG"/>
<dbReference type="InterPro" id="IPR050180">
    <property type="entry name" value="RNR_Ribonuclease"/>
</dbReference>
<sequence length="1123" mass="124824">MMNRMSEQFGATNTEEGDSNNSSNNKEKKKKRRSNRRSKQLLNCSGVCHSSLNGVNEEASVCFSNSNTLNEASSSLGLNVGLLNDQGLARASDVAFSSLPTNRSNDQVVEFRSMPPQLPLENGQSSPPQILRQETNEPLRIKDFVSPCKNGTPPGNQRSFFVPHLSEQAVSEAVEKGEVFITPFRVNAHNPTEAYCTVSGVPIDILINGFPFQNRALEGDTVAIKLDPLAYWTRLRGSVVQGNTSAQTGDGNMSCGVADVVGENCKGKEKLDSYCEGLPKNNDSVPAELGLYHEDRSQAGAVHPEPGIMNGNNKHGSEGQQPSSPHERKEVSDAIEKICGMVKAYPFKRPTGRVVAIVNRSPRRDSVVGFLGVKQWVSSSNRNKKETKKKNGFTFFADQEHIQLTPNYAKLPRMLVCVKSLPDCIKQRLEKGDVDLEMDLVAARISDWKEDCLLPQAEVLHVLGRGGEIGSQIAAILFENTISNSEFSSEALSCLPEIPWELPKEEVAERKDLRDLCTFTIDPSTSIDLDDALSVQRISDDIFRVGMHISDVSYFVPPGTALDMEAQTRSTSTYLRQQKLSMLPPLLSENMGSLNPGVDKFTFSIICDINLSGDVVHRWLGRTVIHSCCKLSYQHAQDIIDGLADSDSSTPSGNGYPKLYGQFEWKHIVKSVKSLYEISKRLKENRFKDGALDLESSKLGFSFDESGFPQDSTLLVQKASNSLVEELMILANRTVAEVISRAFPDAALLRRHPAPNVRKLKEFETFCQKYGLELDTSSSGGLQLSLERIKEKMKNDDPGLFGVLKSSASKPMQLASYFSTGEFKNKQSDWNHYALAIPQYTHFTSPLRRYPDIVVHRTLNAVIEAEDMCLQHQRMWASANTCNSLAIKCFTGIDFDEDILGTQECREALHAAALKHQILCPEALAEVAAYCNRRMMASKYAEDACDKIFLWAMLKKRQALVTEARVLGLGPKFMSVYIPKLAMERRINYDEVDGLTTEWLETTSTLIIDICTKYQPNRRYSPGRYRPLEDVVWIISPCDTDQDRFVCDNSTRTEVGGVPLVGEEYNTIKQSDHEVLEINDVEPACFPLTLRLFSTINVALHAVGGDDGPPDVGARLYLSSYYG</sequence>
<comment type="cofactor">
    <cofactor evidence="5">
        <name>Mg(2+)</name>
        <dbReference type="ChEBI" id="CHEBI:18420"/>
    </cofactor>
    <cofactor evidence="5">
        <name>Mn(2+)</name>
        <dbReference type="ChEBI" id="CHEBI:29035"/>
    </cofactor>
</comment>
<name>A0A4Y7IPA6_PAPSO</name>
<dbReference type="InterPro" id="IPR001900">
    <property type="entry name" value="RNase_II/R"/>
</dbReference>
<dbReference type="PANTHER" id="PTHR23355">
    <property type="entry name" value="RIBONUCLEASE"/>
    <property type="match status" value="1"/>
</dbReference>
<organism evidence="8 9">
    <name type="scientific">Papaver somniferum</name>
    <name type="common">Opium poppy</name>
    <dbReference type="NCBI Taxonomy" id="3469"/>
    <lineage>
        <taxon>Eukaryota</taxon>
        <taxon>Viridiplantae</taxon>
        <taxon>Streptophyta</taxon>
        <taxon>Embryophyta</taxon>
        <taxon>Tracheophyta</taxon>
        <taxon>Spermatophyta</taxon>
        <taxon>Magnoliopsida</taxon>
        <taxon>Ranunculales</taxon>
        <taxon>Papaveraceae</taxon>
        <taxon>Papaveroideae</taxon>
        <taxon>Papaver</taxon>
    </lineage>
</organism>
<evidence type="ECO:0000256" key="4">
    <source>
        <dbReference type="ARBA" id="ARBA00022884"/>
    </source>
</evidence>